<dbReference type="AlphaFoldDB" id="A0A9W7AJ01"/>
<comment type="caution">
    <text evidence="12">The sequence shown here is derived from an EMBL/GenBank/DDBJ whole genome shotgun (WGS) entry which is preliminary data.</text>
</comment>
<dbReference type="Gene3D" id="3.30.40.10">
    <property type="entry name" value="Zinc/RING finger domain, C3HC4 (zinc finger)"/>
    <property type="match status" value="1"/>
</dbReference>
<sequence>MSSFTTPPAPTTTVLTSPDLHDQENSSSRGNSRSCTPVNVKPLNEGVALKEDMDVSETPDSNVEEVYSGLAERRERIGLMAHNLEAESSSEEEEETEDQQLQREIEESEALARQLMAEEAMASYQMAGNYLRDNAEAFSGEDLAALQAAMQEEDPEADGDVEDSEEMDYDQLLELGERIGDVKTERWKMRCHKVISKLETQTFKSENIKPDADDSELKCLVCQCQYEEGEELRKLPCGHVFHKECGDEWLGRSDLCPYCRTSVEKEG</sequence>
<keyword evidence="4" id="KW-0479">Metal-binding</keyword>
<evidence type="ECO:0000256" key="8">
    <source>
        <dbReference type="PROSITE-ProRule" id="PRU00175"/>
    </source>
</evidence>
<keyword evidence="7" id="KW-0862">Zinc</keyword>
<evidence type="ECO:0000256" key="9">
    <source>
        <dbReference type="SAM" id="Coils"/>
    </source>
</evidence>
<dbReference type="EMBL" id="BRXW01000628">
    <property type="protein sequence ID" value="GMH70815.1"/>
    <property type="molecule type" value="Genomic_DNA"/>
</dbReference>
<dbReference type="Pfam" id="PF13639">
    <property type="entry name" value="zf-RING_2"/>
    <property type="match status" value="1"/>
</dbReference>
<dbReference type="InterPro" id="IPR013083">
    <property type="entry name" value="Znf_RING/FYVE/PHD"/>
</dbReference>
<feature type="region of interest" description="Disordered" evidence="10">
    <location>
        <begin position="1"/>
        <end position="66"/>
    </location>
</feature>
<evidence type="ECO:0000256" key="7">
    <source>
        <dbReference type="ARBA" id="ARBA00022833"/>
    </source>
</evidence>
<dbReference type="PROSITE" id="PS50089">
    <property type="entry name" value="ZF_RING_2"/>
    <property type="match status" value="1"/>
</dbReference>
<keyword evidence="3" id="KW-0808">Transferase</keyword>
<dbReference type="PANTHER" id="PTHR22937">
    <property type="entry name" value="E3 UBIQUITIN-PROTEIN LIGASE RNF165"/>
    <property type="match status" value="1"/>
</dbReference>
<protein>
    <recommendedName>
        <fullName evidence="2">RING-type E3 ubiquitin transferase</fullName>
        <ecNumber evidence="2">2.3.2.27</ecNumber>
    </recommendedName>
</protein>
<comment type="catalytic activity">
    <reaction evidence="1">
        <text>S-ubiquitinyl-[E2 ubiquitin-conjugating enzyme]-L-cysteine + [acceptor protein]-L-lysine = [E2 ubiquitin-conjugating enzyme]-L-cysteine + N(6)-ubiquitinyl-[acceptor protein]-L-lysine.</text>
        <dbReference type="EC" id="2.3.2.27"/>
    </reaction>
</comment>
<dbReference type="OrthoDB" id="8062037at2759"/>
<evidence type="ECO:0000313" key="12">
    <source>
        <dbReference type="EMBL" id="GMH70815.1"/>
    </source>
</evidence>
<feature type="coiled-coil region" evidence="9">
    <location>
        <begin position="91"/>
        <end position="118"/>
    </location>
</feature>
<organism evidence="12 13">
    <name type="scientific">Triparma laevis f. longispina</name>
    <dbReference type="NCBI Taxonomy" id="1714387"/>
    <lineage>
        <taxon>Eukaryota</taxon>
        <taxon>Sar</taxon>
        <taxon>Stramenopiles</taxon>
        <taxon>Ochrophyta</taxon>
        <taxon>Bolidophyceae</taxon>
        <taxon>Parmales</taxon>
        <taxon>Triparmaceae</taxon>
        <taxon>Triparma</taxon>
    </lineage>
</organism>
<dbReference type="GO" id="GO:0008270">
    <property type="term" value="F:zinc ion binding"/>
    <property type="evidence" value="ECO:0007669"/>
    <property type="project" value="UniProtKB-KW"/>
</dbReference>
<dbReference type="SMART" id="SM00184">
    <property type="entry name" value="RING"/>
    <property type="match status" value="1"/>
</dbReference>
<dbReference type="Proteomes" id="UP001165122">
    <property type="component" value="Unassembled WGS sequence"/>
</dbReference>
<feature type="domain" description="RING-type" evidence="11">
    <location>
        <begin position="219"/>
        <end position="260"/>
    </location>
</feature>
<keyword evidence="5 8" id="KW-0863">Zinc-finger</keyword>
<proteinExistence type="predicted"/>
<name>A0A9W7AJ01_9STRA</name>
<evidence type="ECO:0000256" key="2">
    <source>
        <dbReference type="ARBA" id="ARBA00012483"/>
    </source>
</evidence>
<keyword evidence="13" id="KW-1185">Reference proteome</keyword>
<evidence type="ECO:0000256" key="6">
    <source>
        <dbReference type="ARBA" id="ARBA00022786"/>
    </source>
</evidence>
<keyword evidence="9" id="KW-0175">Coiled coil</keyword>
<feature type="compositionally biased region" description="Polar residues" evidence="10">
    <location>
        <begin position="25"/>
        <end position="37"/>
    </location>
</feature>
<gene>
    <name evidence="12" type="ORF">TrLO_g10964</name>
</gene>
<evidence type="ECO:0000256" key="3">
    <source>
        <dbReference type="ARBA" id="ARBA00022679"/>
    </source>
</evidence>
<evidence type="ECO:0000256" key="1">
    <source>
        <dbReference type="ARBA" id="ARBA00000900"/>
    </source>
</evidence>
<evidence type="ECO:0000256" key="10">
    <source>
        <dbReference type="SAM" id="MobiDB-lite"/>
    </source>
</evidence>
<reference evidence="13" key="1">
    <citation type="journal article" date="2023" name="Commun. Biol.">
        <title>Genome analysis of Parmales, the sister group of diatoms, reveals the evolutionary specialization of diatoms from phago-mixotrophs to photoautotrophs.</title>
        <authorList>
            <person name="Ban H."/>
            <person name="Sato S."/>
            <person name="Yoshikawa S."/>
            <person name="Yamada K."/>
            <person name="Nakamura Y."/>
            <person name="Ichinomiya M."/>
            <person name="Sato N."/>
            <person name="Blanc-Mathieu R."/>
            <person name="Endo H."/>
            <person name="Kuwata A."/>
            <person name="Ogata H."/>
        </authorList>
    </citation>
    <scope>NUCLEOTIDE SEQUENCE [LARGE SCALE GENOMIC DNA]</scope>
    <source>
        <strain evidence="13">NIES 3700</strain>
    </source>
</reference>
<keyword evidence="6" id="KW-0833">Ubl conjugation pathway</keyword>
<dbReference type="SUPFAM" id="SSF57850">
    <property type="entry name" value="RING/U-box"/>
    <property type="match status" value="1"/>
</dbReference>
<dbReference type="PANTHER" id="PTHR22937:SF65">
    <property type="entry name" value="E3 UBIQUITIN-PROTEIN LIGASE ARK2C"/>
    <property type="match status" value="1"/>
</dbReference>
<dbReference type="EC" id="2.3.2.27" evidence="2"/>
<dbReference type="InterPro" id="IPR001841">
    <property type="entry name" value="Znf_RING"/>
</dbReference>
<evidence type="ECO:0000256" key="5">
    <source>
        <dbReference type="ARBA" id="ARBA00022771"/>
    </source>
</evidence>
<evidence type="ECO:0000313" key="13">
    <source>
        <dbReference type="Proteomes" id="UP001165122"/>
    </source>
</evidence>
<dbReference type="GO" id="GO:0061630">
    <property type="term" value="F:ubiquitin protein ligase activity"/>
    <property type="evidence" value="ECO:0007669"/>
    <property type="project" value="UniProtKB-EC"/>
</dbReference>
<evidence type="ECO:0000256" key="4">
    <source>
        <dbReference type="ARBA" id="ARBA00022723"/>
    </source>
</evidence>
<dbReference type="InterPro" id="IPR045191">
    <property type="entry name" value="MBR1/2-like"/>
</dbReference>
<evidence type="ECO:0000259" key="11">
    <source>
        <dbReference type="PROSITE" id="PS50089"/>
    </source>
</evidence>
<accession>A0A9W7AJ01</accession>